<keyword evidence="5" id="KW-1185">Reference proteome</keyword>
<dbReference type="Gene3D" id="1.10.10.10">
    <property type="entry name" value="Winged helix-like DNA-binding domain superfamily/Winged helix DNA-binding domain"/>
    <property type="match status" value="1"/>
</dbReference>
<name>C8X5Y3_NAKMY</name>
<sequence>MVALFGRSSDLAALAAARAAVLGGSGRLVLITGEAGIGKSALAQRALEDAAAAGCRVARGFAVDDPGAPALWPWRRVGRDLPEVAHALATTAGGDAPPDAVPVALPDAGARFRLNEAIADAVTAAAGPTGLAVLLEDLQWADATTVAVLKHLAQELAAARLLVLVTAREAEDTPFTRAWAELTRSPAAVSIPLRGLPELAVRDWLAATGDPHGWLELAPELADRTAGNPFYLAAITAQQRPPGSARPTVDRLVLDRAGLRTILLTPLRSLSEDHRRTVATAAVLGERLSPTLLAAALGVPTESVSAQLADAVRVGLLHFGATGLAFRHAIVRDAVLADMSADERIAAHESIATAMDTVADDALVGPSAGHWNQVPGRPSAQRCRDRAARAAVLAASDTAHDRAVGFARMSLRHSRELGDPTVELAQRTLELARYEWAAGLLPDALASCTEAVDLADRCDRPELMAQAALVPQGVGSLDVSRVRDGLCRRALNRLPAGDSAWRARLLGLLAVAAADEAIDSSAEVLSADALAMARRTGDPHAELDTIAARHFVLSYPQAIAERTALARRTLELAPPGSMSRLWGLLWLSDIALQEGDMGRWDGLVQDIDALARRTGSPVARWHVARMQALRLALIGEFAAALVEADRGRRLAEQVGDISMLGMYFALRAQLAILLGAPDDILGQAMSLMDRAPAMPLITVSQAQIFLAQGRRDAAAAAIAPLRDLPERMPMGPRWSGSLGSLGLVATDLGDADLAGRCYRALAPTAHWCLGDGGGTPYSLGSIDWPLGEMARCAGLAETAIGHFRRAIEINTRLGARPFVAMARLGWARCLTDDDPDSPAGGDLAGTALAEFERLAMPGPAAAARRLLEHRSPAAHGDGLTDREAEVAGLVGQGLTNKQIAAQLFLSVRTVESHVRNALAKLQLTSRTELALWVHRPDR</sequence>
<dbReference type="EMBL" id="CP001737">
    <property type="protein sequence ID" value="ACV76754.1"/>
    <property type="molecule type" value="Genomic_DNA"/>
</dbReference>
<dbReference type="AlphaFoldDB" id="C8X5Y3"/>
<dbReference type="SUPFAM" id="SSF48452">
    <property type="entry name" value="TPR-like"/>
    <property type="match status" value="1"/>
</dbReference>
<dbReference type="Pfam" id="PF13191">
    <property type="entry name" value="AAA_16"/>
    <property type="match status" value="1"/>
</dbReference>
<reference evidence="4 5" key="2">
    <citation type="journal article" date="2010" name="Stand. Genomic Sci.">
        <title>Complete genome sequence of Nakamurella multipartita type strain (Y-104).</title>
        <authorList>
            <person name="Tice H."/>
            <person name="Mayilraj S."/>
            <person name="Sims D."/>
            <person name="Lapidus A."/>
            <person name="Nolan M."/>
            <person name="Lucas S."/>
            <person name="Glavina Del Rio T."/>
            <person name="Copeland A."/>
            <person name="Cheng J.F."/>
            <person name="Meincke L."/>
            <person name="Bruce D."/>
            <person name="Goodwin L."/>
            <person name="Pitluck S."/>
            <person name="Ivanova N."/>
            <person name="Mavromatis K."/>
            <person name="Ovchinnikova G."/>
            <person name="Pati A."/>
            <person name="Chen A."/>
            <person name="Palaniappan K."/>
            <person name="Land M."/>
            <person name="Hauser L."/>
            <person name="Chang Y.J."/>
            <person name="Jeffries C.D."/>
            <person name="Detter J.C."/>
            <person name="Brettin T."/>
            <person name="Rohde M."/>
            <person name="Goker M."/>
            <person name="Bristow J."/>
            <person name="Eisen J.A."/>
            <person name="Markowitz V."/>
            <person name="Hugenholtz P."/>
            <person name="Kyrpides N.C."/>
            <person name="Klenk H.P."/>
            <person name="Chen F."/>
        </authorList>
    </citation>
    <scope>NUCLEOTIDE SEQUENCE [LARGE SCALE GENOMIC DNA]</scope>
    <source>
        <strain evidence="5">ATCC 700099 / DSM 44233 / CIP 104796 / JCM 9543 / NBRC 105858 / Y-104</strain>
    </source>
</reference>
<dbReference type="eggNOG" id="COG2197">
    <property type="taxonomic scope" value="Bacteria"/>
</dbReference>
<dbReference type="PRINTS" id="PR00038">
    <property type="entry name" value="HTHLUXR"/>
</dbReference>
<organism evidence="4 5">
    <name type="scientific">Nakamurella multipartita (strain ATCC 700099 / DSM 44233 / CIP 104796 / JCM 9543 / NBRC 105858 / Y-104)</name>
    <name type="common">Microsphaera multipartita</name>
    <dbReference type="NCBI Taxonomy" id="479431"/>
    <lineage>
        <taxon>Bacteria</taxon>
        <taxon>Bacillati</taxon>
        <taxon>Actinomycetota</taxon>
        <taxon>Actinomycetes</taxon>
        <taxon>Nakamurellales</taxon>
        <taxon>Nakamurellaceae</taxon>
        <taxon>Nakamurella</taxon>
    </lineage>
</organism>
<dbReference type="RefSeq" id="WP_012814229.1">
    <property type="nucleotide sequence ID" value="NC_013235.1"/>
</dbReference>
<dbReference type="Proteomes" id="UP000002218">
    <property type="component" value="Chromosome"/>
</dbReference>
<dbReference type="KEGG" id="nml:Namu_0324"/>
<dbReference type="PROSITE" id="PS50043">
    <property type="entry name" value="HTH_LUXR_2"/>
    <property type="match status" value="1"/>
</dbReference>
<reference evidence="5" key="1">
    <citation type="submission" date="2009-09" db="EMBL/GenBank/DDBJ databases">
        <title>The complete genome of Nakamurella multipartita DSM 44233.</title>
        <authorList>
            <consortium name="US DOE Joint Genome Institute (JGI-PGF)"/>
            <person name="Lucas S."/>
            <person name="Copeland A."/>
            <person name="Lapidus A."/>
            <person name="Glavina del Rio T."/>
            <person name="Dalin E."/>
            <person name="Tice H."/>
            <person name="Bruce D."/>
            <person name="Goodwin L."/>
            <person name="Pitluck S."/>
            <person name="Kyrpides N."/>
            <person name="Mavromatis K."/>
            <person name="Ivanova N."/>
            <person name="Ovchinnikova G."/>
            <person name="Sims D."/>
            <person name="Meincke L."/>
            <person name="Brettin T."/>
            <person name="Detter J.C."/>
            <person name="Han C."/>
            <person name="Larimer F."/>
            <person name="Land M."/>
            <person name="Hauser L."/>
            <person name="Markowitz V."/>
            <person name="Cheng J.-F."/>
            <person name="Hugenholtz P."/>
            <person name="Woyke T."/>
            <person name="Wu D."/>
            <person name="Klenk H.-P."/>
            <person name="Eisen J.A."/>
        </authorList>
    </citation>
    <scope>NUCLEOTIDE SEQUENCE [LARGE SCALE GENOMIC DNA]</scope>
    <source>
        <strain evidence="5">ATCC 700099 / DSM 44233 / CIP 104796 / JCM 9543 / NBRC 105858 / Y-104</strain>
    </source>
</reference>
<dbReference type="SUPFAM" id="SSF46894">
    <property type="entry name" value="C-terminal effector domain of the bipartite response regulators"/>
    <property type="match status" value="1"/>
</dbReference>
<evidence type="ECO:0000313" key="4">
    <source>
        <dbReference type="EMBL" id="ACV76754.1"/>
    </source>
</evidence>
<dbReference type="InterPro" id="IPR027417">
    <property type="entry name" value="P-loop_NTPase"/>
</dbReference>
<dbReference type="HOGENOM" id="CLU_006850_2_0_11"/>
<dbReference type="Pfam" id="PF00196">
    <property type="entry name" value="GerE"/>
    <property type="match status" value="1"/>
</dbReference>
<dbReference type="GO" id="GO:0005737">
    <property type="term" value="C:cytoplasm"/>
    <property type="evidence" value="ECO:0007669"/>
    <property type="project" value="TreeGrafter"/>
</dbReference>
<proteinExistence type="predicted"/>
<evidence type="ECO:0000256" key="1">
    <source>
        <dbReference type="ARBA" id="ARBA00022741"/>
    </source>
</evidence>
<dbReference type="PANTHER" id="PTHR16305:SF35">
    <property type="entry name" value="TRANSCRIPTIONAL ACTIVATOR DOMAIN"/>
    <property type="match status" value="1"/>
</dbReference>
<dbReference type="GO" id="GO:0003677">
    <property type="term" value="F:DNA binding"/>
    <property type="evidence" value="ECO:0007669"/>
    <property type="project" value="InterPro"/>
</dbReference>
<dbReference type="SUPFAM" id="SSF52540">
    <property type="entry name" value="P-loop containing nucleoside triphosphate hydrolases"/>
    <property type="match status" value="1"/>
</dbReference>
<dbReference type="GO" id="GO:0005524">
    <property type="term" value="F:ATP binding"/>
    <property type="evidence" value="ECO:0007669"/>
    <property type="project" value="UniProtKB-KW"/>
</dbReference>
<protein>
    <submittedName>
        <fullName evidence="4">Transcriptional regulator, LuxR family</fullName>
    </submittedName>
</protein>
<feature type="domain" description="HTH luxR-type" evidence="3">
    <location>
        <begin position="872"/>
        <end position="937"/>
    </location>
</feature>
<dbReference type="eggNOG" id="COG3899">
    <property type="taxonomic scope" value="Bacteria"/>
</dbReference>
<dbReference type="InterPro" id="IPR036388">
    <property type="entry name" value="WH-like_DNA-bd_sf"/>
</dbReference>
<dbReference type="PANTHER" id="PTHR16305">
    <property type="entry name" value="TESTICULAR SOLUBLE ADENYLYL CYCLASE"/>
    <property type="match status" value="1"/>
</dbReference>
<dbReference type="InterPro" id="IPR016032">
    <property type="entry name" value="Sig_transdc_resp-reg_C-effctor"/>
</dbReference>
<dbReference type="PROSITE" id="PS00622">
    <property type="entry name" value="HTH_LUXR_1"/>
    <property type="match status" value="1"/>
</dbReference>
<evidence type="ECO:0000313" key="5">
    <source>
        <dbReference type="Proteomes" id="UP000002218"/>
    </source>
</evidence>
<dbReference type="GO" id="GO:0004016">
    <property type="term" value="F:adenylate cyclase activity"/>
    <property type="evidence" value="ECO:0007669"/>
    <property type="project" value="TreeGrafter"/>
</dbReference>
<evidence type="ECO:0000256" key="2">
    <source>
        <dbReference type="ARBA" id="ARBA00022840"/>
    </source>
</evidence>
<keyword evidence="1" id="KW-0547">Nucleotide-binding</keyword>
<dbReference type="InterPro" id="IPR041664">
    <property type="entry name" value="AAA_16"/>
</dbReference>
<dbReference type="CDD" id="cd06170">
    <property type="entry name" value="LuxR_C_like"/>
    <property type="match status" value="1"/>
</dbReference>
<accession>C8X5Y3</accession>
<dbReference type="InterPro" id="IPR000792">
    <property type="entry name" value="Tscrpt_reg_LuxR_C"/>
</dbReference>
<dbReference type="OrthoDB" id="3543649at2"/>
<evidence type="ECO:0000259" key="3">
    <source>
        <dbReference type="PROSITE" id="PS50043"/>
    </source>
</evidence>
<dbReference type="GO" id="GO:0006355">
    <property type="term" value="P:regulation of DNA-templated transcription"/>
    <property type="evidence" value="ECO:0007669"/>
    <property type="project" value="InterPro"/>
</dbReference>
<dbReference type="InterPro" id="IPR011990">
    <property type="entry name" value="TPR-like_helical_dom_sf"/>
</dbReference>
<dbReference type="SMART" id="SM00421">
    <property type="entry name" value="HTH_LUXR"/>
    <property type="match status" value="1"/>
</dbReference>
<dbReference type="InParanoid" id="C8X5Y3"/>
<dbReference type="STRING" id="479431.Namu_0324"/>
<gene>
    <name evidence="4" type="ordered locus">Namu_0324</name>
</gene>
<keyword evidence="2" id="KW-0067">ATP-binding</keyword>